<feature type="domain" description="Immunoglobulin" evidence="3">
    <location>
        <begin position="541"/>
        <end position="644"/>
    </location>
</feature>
<dbReference type="EMBL" id="RJVU01065024">
    <property type="protein sequence ID" value="ROJ08805.1"/>
    <property type="molecule type" value="Genomic_DNA"/>
</dbReference>
<name>A0A3N0XPV3_ANAGA</name>
<organism evidence="4 5">
    <name type="scientific">Anabarilius grahami</name>
    <name type="common">Kanglang fish</name>
    <name type="synonym">Barilius grahami</name>
    <dbReference type="NCBI Taxonomy" id="495550"/>
    <lineage>
        <taxon>Eukaryota</taxon>
        <taxon>Metazoa</taxon>
        <taxon>Chordata</taxon>
        <taxon>Craniata</taxon>
        <taxon>Vertebrata</taxon>
        <taxon>Euteleostomi</taxon>
        <taxon>Actinopterygii</taxon>
        <taxon>Neopterygii</taxon>
        <taxon>Teleostei</taxon>
        <taxon>Ostariophysi</taxon>
        <taxon>Cypriniformes</taxon>
        <taxon>Xenocyprididae</taxon>
        <taxon>Xenocypridinae</taxon>
        <taxon>Xenocypridinae incertae sedis</taxon>
        <taxon>Anabarilius</taxon>
    </lineage>
</organism>
<dbReference type="Gene3D" id="2.60.40.10">
    <property type="entry name" value="Immunoglobulins"/>
    <property type="match status" value="6"/>
</dbReference>
<dbReference type="OrthoDB" id="8913515at2759"/>
<dbReference type="Proteomes" id="UP000281406">
    <property type="component" value="Unassembled WGS sequence"/>
</dbReference>
<feature type="domain" description="Immunoglobulin" evidence="3">
    <location>
        <begin position="79"/>
        <end position="182"/>
    </location>
</feature>
<evidence type="ECO:0000259" key="3">
    <source>
        <dbReference type="SMART" id="SM00409"/>
    </source>
</evidence>
<dbReference type="InterPro" id="IPR003599">
    <property type="entry name" value="Ig_sub"/>
</dbReference>
<feature type="domain" description="Immunoglobulin" evidence="3">
    <location>
        <begin position="332"/>
        <end position="435"/>
    </location>
</feature>
<evidence type="ECO:0000256" key="2">
    <source>
        <dbReference type="SAM" id="Phobius"/>
    </source>
</evidence>
<dbReference type="Pfam" id="PF07686">
    <property type="entry name" value="V-set"/>
    <property type="match status" value="4"/>
</dbReference>
<dbReference type="InterPro" id="IPR036179">
    <property type="entry name" value="Ig-like_dom_sf"/>
</dbReference>
<accession>A0A3N0XPV3</accession>
<keyword evidence="2" id="KW-0812">Transmembrane</keyword>
<gene>
    <name evidence="4" type="ORF">DPX16_3115</name>
</gene>
<dbReference type="AlphaFoldDB" id="A0A3N0XPV3"/>
<keyword evidence="2" id="KW-1133">Transmembrane helix</keyword>
<keyword evidence="2" id="KW-0472">Membrane</keyword>
<dbReference type="PANTHER" id="PTHR21063:SF4">
    <property type="entry name" value="CD48 ANTIGEN-RELATED"/>
    <property type="match status" value="1"/>
</dbReference>
<dbReference type="InterPro" id="IPR013106">
    <property type="entry name" value="Ig_V-set"/>
</dbReference>
<dbReference type="SUPFAM" id="SSF48726">
    <property type="entry name" value="Immunoglobulin"/>
    <property type="match status" value="6"/>
</dbReference>
<proteinExistence type="predicted"/>
<protein>
    <recommendedName>
        <fullName evidence="3">Immunoglobulin domain-containing protein</fullName>
    </recommendedName>
</protein>
<feature type="domain" description="Immunoglobulin" evidence="3">
    <location>
        <begin position="227"/>
        <end position="331"/>
    </location>
</feature>
<evidence type="ECO:0000313" key="4">
    <source>
        <dbReference type="EMBL" id="ROJ08805.1"/>
    </source>
</evidence>
<sequence>MYGAQKSIIAKLNGKNQMISIYDVDDGRFGDRLQLDNRTGSLTISDIRTKHSGDYQLRIISNETSYKKFIVTVHDVFFAGITNQKEGESITLHPGVNEIQKYDVILWMFGPLSPDTLIAEINIIVHKISYGEDVRFSDRLQLDDQTGSLTITNSRTTDTGVYQIQISNTKETFYKRFDVFVSVPEPSLSSGVLAALICIFALLVVAAAVIAGVCYYRRKYSRLKDEMKTKEVTEGDTVTLHTGITELERYDKIVWRFGTRDSNSLLIAQIYVQTKKTSFGDDERFRERLQLNSETGDLTIRDVKIKHSGDYHLKLFINKMSKSKRFRVILYVDSLRFSEGENVTLNTGVPELQTDDQVLWGFGSEDAIIAKRDRSTNQISYKDADDERFRGRLNMDNKTGSLSITNTKSTDSGVYHLQISSRNNISYKKLRVTVWLDTLKVTAGDSVTLKTNIPELDGDSKILWTHGDNDTCIAEINKASSKISLYRGNDVRFRDRLQLDHQTGSLTIWNISVAHSDVYKLQISSSSRGTKCKRLVVIVKEYKVSEIEGKCAKLNTDISELQRDALILWMFGPDDNLIAKADIENKRTCTYDGSGGRFRDRLELDRQTGSLTITNITNTDSGLYKLKIISSRETKYKRFRVTVRGNRGREIDRGDAVGSHQRENPEGIPLLSVNSSSSV</sequence>
<dbReference type="PANTHER" id="PTHR21063">
    <property type="entry name" value="LFA-3"/>
    <property type="match status" value="1"/>
</dbReference>
<reference evidence="4 5" key="1">
    <citation type="submission" date="2018-10" db="EMBL/GenBank/DDBJ databases">
        <title>Genome assembly for a Yunnan-Guizhou Plateau 3E fish, Anabarilius grahami (Regan), and its evolutionary and genetic applications.</title>
        <authorList>
            <person name="Jiang W."/>
        </authorList>
    </citation>
    <scope>NUCLEOTIDE SEQUENCE [LARGE SCALE GENOMIC DNA]</scope>
    <source>
        <strain evidence="4">AG-KIZ</strain>
        <tissue evidence="4">Muscle</tissue>
    </source>
</reference>
<feature type="region of interest" description="Disordered" evidence="1">
    <location>
        <begin position="650"/>
        <end position="679"/>
    </location>
</feature>
<feature type="compositionally biased region" description="Basic and acidic residues" evidence="1">
    <location>
        <begin position="650"/>
        <end position="665"/>
    </location>
</feature>
<feature type="transmembrane region" description="Helical" evidence="2">
    <location>
        <begin position="192"/>
        <end position="216"/>
    </location>
</feature>
<dbReference type="SMART" id="SM00409">
    <property type="entry name" value="IG"/>
    <property type="match status" value="5"/>
</dbReference>
<evidence type="ECO:0000313" key="5">
    <source>
        <dbReference type="Proteomes" id="UP000281406"/>
    </source>
</evidence>
<keyword evidence="5" id="KW-1185">Reference proteome</keyword>
<feature type="domain" description="Immunoglobulin" evidence="3">
    <location>
        <begin position="436"/>
        <end position="540"/>
    </location>
</feature>
<evidence type="ECO:0000256" key="1">
    <source>
        <dbReference type="SAM" id="MobiDB-lite"/>
    </source>
</evidence>
<dbReference type="InterPro" id="IPR013783">
    <property type="entry name" value="Ig-like_fold"/>
</dbReference>
<comment type="caution">
    <text evidence="4">The sequence shown here is derived from an EMBL/GenBank/DDBJ whole genome shotgun (WGS) entry which is preliminary data.</text>
</comment>